<dbReference type="RefSeq" id="WP_058505439.1">
    <property type="nucleotide sequence ID" value="NZ_CAAAIF010000004.1"/>
</dbReference>
<dbReference type="AlphaFoldDB" id="A0A0W0WKE6"/>
<dbReference type="EMBL" id="LNYO01000024">
    <property type="protein sequence ID" value="KTD32792.1"/>
    <property type="molecule type" value="Genomic_DNA"/>
</dbReference>
<gene>
    <name evidence="1" type="ORF">Lnau_2440</name>
</gene>
<reference evidence="1 2" key="1">
    <citation type="submission" date="2015-11" db="EMBL/GenBank/DDBJ databases">
        <title>Genomic analysis of 38 Legionella species identifies large and diverse effector repertoires.</title>
        <authorList>
            <person name="Burstein D."/>
            <person name="Amaro F."/>
            <person name="Zusman T."/>
            <person name="Lifshitz Z."/>
            <person name="Cohen O."/>
            <person name="Gilbert J.A."/>
            <person name="Pupko T."/>
            <person name="Shuman H.A."/>
            <person name="Segal G."/>
        </authorList>
    </citation>
    <scope>NUCLEOTIDE SEQUENCE [LARGE SCALE GENOMIC DNA]</scope>
    <source>
        <strain evidence="1 2">ATCC 49506</strain>
    </source>
</reference>
<dbReference type="PATRIC" id="fig|45070.6.peg.2574"/>
<proteinExistence type="predicted"/>
<keyword evidence="2" id="KW-1185">Reference proteome</keyword>
<dbReference type="Proteomes" id="UP000054725">
    <property type="component" value="Unassembled WGS sequence"/>
</dbReference>
<sequence length="328" mass="38278">MSKEQWVRKLKGAVEVNAKKLQDLAKPFAVYSKTDPRAKGRLGVRRDFRSDDKDMNKAKNALWKSYEKLTWTNINSIHAEIRANSRYGSSYLEFEHRKDQVTGADLSMNDCLLQKLEQVAECYLRHLELLQECQQKWIEVYESEEENEEWDRAHYSHMLDAIQFLQKKIDKFSADLDACASYLSERELRVPSPNEDLEASLASLNEKYQAGYQSMSSFWRWIKWIKQKFQRSERDLEIQFLTTLSATEGCTDSIRVRAVELVHNKIRDEFFGSGSRLKDILDVLALKRESVEMGDEDELSSFITEHALEMPAELAAYYETMKPQAMVI</sequence>
<comment type="caution">
    <text evidence="1">The sequence shown here is derived from an EMBL/GenBank/DDBJ whole genome shotgun (WGS) entry which is preliminary data.</text>
</comment>
<name>A0A0W0WKE6_9GAMM</name>
<protein>
    <submittedName>
        <fullName evidence="1">Uncharacterized protein</fullName>
    </submittedName>
</protein>
<dbReference type="OrthoDB" id="5654345at2"/>
<accession>A0A0W0WKE6</accession>
<evidence type="ECO:0000313" key="1">
    <source>
        <dbReference type="EMBL" id="KTD32792.1"/>
    </source>
</evidence>
<evidence type="ECO:0000313" key="2">
    <source>
        <dbReference type="Proteomes" id="UP000054725"/>
    </source>
</evidence>
<organism evidence="1 2">
    <name type="scientific">Legionella nautarum</name>
    <dbReference type="NCBI Taxonomy" id="45070"/>
    <lineage>
        <taxon>Bacteria</taxon>
        <taxon>Pseudomonadati</taxon>
        <taxon>Pseudomonadota</taxon>
        <taxon>Gammaproteobacteria</taxon>
        <taxon>Legionellales</taxon>
        <taxon>Legionellaceae</taxon>
        <taxon>Legionella</taxon>
    </lineage>
</organism>